<proteinExistence type="predicted"/>
<dbReference type="PANTHER" id="PTHR47126">
    <property type="entry name" value="5'-ADENYLYLSULFATE REDUCTASE-LIKE 7"/>
    <property type="match status" value="1"/>
</dbReference>
<dbReference type="Gene3D" id="3.40.30.10">
    <property type="entry name" value="Glutaredoxin"/>
    <property type="match status" value="1"/>
</dbReference>
<name>A0ABC8INU5_ERUVS</name>
<dbReference type="InterPro" id="IPR013766">
    <property type="entry name" value="Thioredoxin_domain"/>
</dbReference>
<evidence type="ECO:0000259" key="2">
    <source>
        <dbReference type="Pfam" id="PF00085"/>
    </source>
</evidence>
<sequence length="296" mass="33499">MDFKIPILLIIAMSCFPFGFTSSSPPVCNHEFELFRFDFYSKCSASMYPTPPIEVDGDSLDRLMALNHDGDALMSVLFYASWCPFSRAMRLKFDMLSSMFPQIQHLAVEHSQALPSVFSRYGIHSLPSILMANQTSKSRYHGPKNLTSLIEFYEESTGLKPVQYVSEPEPSTSLDLTDGNLITWLRKGTSVSEIFKQDPFLVLSLLFVCLQMAILVFPMAEPRLKALWASYVSNLNLERFGEVSQVFRRALHVVDVRRLWLKLTLIKTRSFHERAKNAQAWASSLASVSLGQTSSS</sequence>
<dbReference type="SUPFAM" id="SSF52833">
    <property type="entry name" value="Thioredoxin-like"/>
    <property type="match status" value="1"/>
</dbReference>
<feature type="chain" id="PRO_5044789238" description="Thioredoxin domain-containing protein" evidence="1">
    <location>
        <begin position="24"/>
        <end position="296"/>
    </location>
</feature>
<dbReference type="AlphaFoldDB" id="A0ABC8INU5"/>
<evidence type="ECO:0000313" key="4">
    <source>
        <dbReference type="Proteomes" id="UP001642260"/>
    </source>
</evidence>
<feature type="domain" description="Thioredoxin" evidence="2">
    <location>
        <begin position="71"/>
        <end position="153"/>
    </location>
</feature>
<comment type="caution">
    <text evidence="3">The sequence shown here is derived from an EMBL/GenBank/DDBJ whole genome shotgun (WGS) entry which is preliminary data.</text>
</comment>
<accession>A0ABC8INU5</accession>
<dbReference type="EMBL" id="CAKOAT010027781">
    <property type="protein sequence ID" value="CAH8285320.1"/>
    <property type="molecule type" value="Genomic_DNA"/>
</dbReference>
<gene>
    <name evidence="3" type="ORF">ERUC_LOCUS875</name>
</gene>
<dbReference type="InterPro" id="IPR036249">
    <property type="entry name" value="Thioredoxin-like_sf"/>
</dbReference>
<dbReference type="CDD" id="cd02999">
    <property type="entry name" value="PDI_a_ERp44_like"/>
    <property type="match status" value="1"/>
</dbReference>
<dbReference type="Pfam" id="PF00085">
    <property type="entry name" value="Thioredoxin"/>
    <property type="match status" value="1"/>
</dbReference>
<protein>
    <recommendedName>
        <fullName evidence="2">Thioredoxin domain-containing protein</fullName>
    </recommendedName>
</protein>
<evidence type="ECO:0000256" key="1">
    <source>
        <dbReference type="SAM" id="SignalP"/>
    </source>
</evidence>
<keyword evidence="4" id="KW-1185">Reference proteome</keyword>
<keyword evidence="1" id="KW-0732">Signal</keyword>
<dbReference type="InterPro" id="IPR044794">
    <property type="entry name" value="APRL5/7"/>
</dbReference>
<dbReference type="Proteomes" id="UP001642260">
    <property type="component" value="Unassembled WGS sequence"/>
</dbReference>
<feature type="signal peptide" evidence="1">
    <location>
        <begin position="1"/>
        <end position="23"/>
    </location>
</feature>
<evidence type="ECO:0000313" key="3">
    <source>
        <dbReference type="EMBL" id="CAH8285320.1"/>
    </source>
</evidence>
<dbReference type="PROSITE" id="PS51257">
    <property type="entry name" value="PROKAR_LIPOPROTEIN"/>
    <property type="match status" value="1"/>
</dbReference>
<reference evidence="3 4" key="1">
    <citation type="submission" date="2022-03" db="EMBL/GenBank/DDBJ databases">
        <authorList>
            <person name="Macdonald S."/>
            <person name="Ahmed S."/>
            <person name="Newling K."/>
        </authorList>
    </citation>
    <scope>NUCLEOTIDE SEQUENCE [LARGE SCALE GENOMIC DNA]</scope>
</reference>
<organism evidence="3 4">
    <name type="scientific">Eruca vesicaria subsp. sativa</name>
    <name type="common">Garden rocket</name>
    <name type="synonym">Eruca sativa</name>
    <dbReference type="NCBI Taxonomy" id="29727"/>
    <lineage>
        <taxon>Eukaryota</taxon>
        <taxon>Viridiplantae</taxon>
        <taxon>Streptophyta</taxon>
        <taxon>Embryophyta</taxon>
        <taxon>Tracheophyta</taxon>
        <taxon>Spermatophyta</taxon>
        <taxon>Magnoliopsida</taxon>
        <taxon>eudicotyledons</taxon>
        <taxon>Gunneridae</taxon>
        <taxon>Pentapetalae</taxon>
        <taxon>rosids</taxon>
        <taxon>malvids</taxon>
        <taxon>Brassicales</taxon>
        <taxon>Brassicaceae</taxon>
        <taxon>Brassiceae</taxon>
        <taxon>Eruca</taxon>
    </lineage>
</organism>
<dbReference type="PANTHER" id="PTHR47126:SF3">
    <property type="entry name" value="5'-ADENYLYLSULFATE REDUCTASE-LIKE 5"/>
    <property type="match status" value="1"/>
</dbReference>